<reference evidence="2 3" key="1">
    <citation type="submission" date="2024-03" db="EMBL/GenBank/DDBJ databases">
        <title>Natural products discovery in diverse microorganisms through a two-stage MS feature dereplication strategy.</title>
        <authorList>
            <person name="Zhang R."/>
        </authorList>
    </citation>
    <scope>NUCLEOTIDE SEQUENCE [LARGE SCALE GENOMIC DNA]</scope>
    <source>
        <strain evidence="2 3">18930</strain>
    </source>
</reference>
<feature type="repeat" description="TPR" evidence="1">
    <location>
        <begin position="245"/>
        <end position="278"/>
    </location>
</feature>
<sequence>MTPETASSEISAGVRLLEEGRARDGLHVLEQALAGCEQAGDVRRIALCLRWVGAAHAELGSTEMSIRSLRQAIVNSSSADDVPLEADCRGLLGLVLFDGGRNEDAVEQLRHACALSESCGDTESEAYCSSSLAEVYEAMNCSEPARMLYRLAAELFWSVHHAADSAENRESAGLCSIDLGEAEAARDDFGLACELYAREGDDLAVARCRFLLGVCSVEDDPAGAERNLKAAIDYLGAPEHAELEGDCWEQLGDLYLDAQRVDESFTAFENALALHAETGRAVRSAHCYKQVGRLHAHSRSVGPAVESFEAARNLYVDVDPGEAVDLDIMLGRIFEDLGQYPAAISSYTRARRTSTQLDDPVATALCDMNTGTVRMHLGEHDTARALLVSAADTFARYEARVEEAQCLRYLSSVQPSTTQESAEMLAKSLRLIDGLGEVELELDCRQDLALVQFVRGNYERAVGEYESVREAFLGLEMHEKAGLCLQSVGMCLMSMGRYEKSERALTESRAVFVRHEIPAAVAVSDGHLGQLYLDTGRFDDSEHAFRRARQGFESVGATDRLAMIDQNLGGLYLARDDLDAAELSFSRAHEQFARLGDSARSAVCQCNIGAAVFKKGQFARASSLIGRALIHLERDPDHRRLVAWAHRNRACAELMLGNSEQSLVFLGSARRMSKELDALIDVAKCDFLAALCQASVPGHDRLRAAVDLALPALLYLDAQRFQFVSATARKSWSTTMSLWNSHVFTWAHELGDATLLTDLIESAINSGTHVSEVSSDAHAVVSEVGGSMAEDTVTLDIADAVAGVARTLIAGAVLPMRPPPRLSMPSGRIVLGQFLQSVDTRYGLVVRPATVNIA</sequence>
<organism evidence="2 3">
    <name type="scientific">Rhodococcus sovatensis</name>
    <dbReference type="NCBI Taxonomy" id="1805840"/>
    <lineage>
        <taxon>Bacteria</taxon>
        <taxon>Bacillati</taxon>
        <taxon>Actinomycetota</taxon>
        <taxon>Actinomycetes</taxon>
        <taxon>Mycobacteriales</taxon>
        <taxon>Nocardiaceae</taxon>
        <taxon>Rhodococcus</taxon>
    </lineage>
</organism>
<dbReference type="Pfam" id="PF13176">
    <property type="entry name" value="TPR_7"/>
    <property type="match status" value="1"/>
</dbReference>
<dbReference type="PANTHER" id="PTHR10098:SF108">
    <property type="entry name" value="TETRATRICOPEPTIDE REPEAT PROTEIN 28"/>
    <property type="match status" value="1"/>
</dbReference>
<dbReference type="Gene3D" id="1.25.40.10">
    <property type="entry name" value="Tetratricopeptide repeat domain"/>
    <property type="match status" value="3"/>
</dbReference>
<dbReference type="InterPro" id="IPR011990">
    <property type="entry name" value="TPR-like_helical_dom_sf"/>
</dbReference>
<dbReference type="SMART" id="SM00028">
    <property type="entry name" value="TPR"/>
    <property type="match status" value="8"/>
</dbReference>
<dbReference type="RefSeq" id="WP_338890577.1">
    <property type="nucleotide sequence ID" value="NZ_CP147846.1"/>
</dbReference>
<keyword evidence="1" id="KW-0802">TPR repeat</keyword>
<dbReference type="PANTHER" id="PTHR10098">
    <property type="entry name" value="RAPSYN-RELATED"/>
    <property type="match status" value="1"/>
</dbReference>
<gene>
    <name evidence="2" type="ORF">WDS16_03670</name>
</gene>
<evidence type="ECO:0000313" key="3">
    <source>
        <dbReference type="Proteomes" id="UP001432000"/>
    </source>
</evidence>
<evidence type="ECO:0000313" key="2">
    <source>
        <dbReference type="EMBL" id="WXG69665.1"/>
    </source>
</evidence>
<dbReference type="SUPFAM" id="SSF48452">
    <property type="entry name" value="TPR-like"/>
    <property type="match status" value="4"/>
</dbReference>
<keyword evidence="3" id="KW-1185">Reference proteome</keyword>
<dbReference type="PROSITE" id="PS50005">
    <property type="entry name" value="TPR"/>
    <property type="match status" value="1"/>
</dbReference>
<dbReference type="Proteomes" id="UP001432000">
    <property type="component" value="Chromosome"/>
</dbReference>
<accession>A0ABZ2PN37</accession>
<dbReference type="InterPro" id="IPR019734">
    <property type="entry name" value="TPR_rpt"/>
</dbReference>
<name>A0ABZ2PN37_9NOCA</name>
<protein>
    <submittedName>
        <fullName evidence="2">Tetratricopeptide repeat protein</fullName>
    </submittedName>
</protein>
<evidence type="ECO:0000256" key="1">
    <source>
        <dbReference type="PROSITE-ProRule" id="PRU00339"/>
    </source>
</evidence>
<proteinExistence type="predicted"/>
<dbReference type="EMBL" id="CP147846">
    <property type="protein sequence ID" value="WXG69665.1"/>
    <property type="molecule type" value="Genomic_DNA"/>
</dbReference>